<comment type="caution">
    <text evidence="8">The sequence shown here is derived from an EMBL/GenBank/DDBJ whole genome shotgun (WGS) entry which is preliminary data.</text>
</comment>
<evidence type="ECO:0000256" key="2">
    <source>
        <dbReference type="ARBA" id="ARBA00022692"/>
    </source>
</evidence>
<dbReference type="Pfam" id="PF03168">
    <property type="entry name" value="LEA_2"/>
    <property type="match status" value="1"/>
</dbReference>
<evidence type="ECO:0000313" key="9">
    <source>
        <dbReference type="Proteomes" id="UP001634007"/>
    </source>
</evidence>
<reference evidence="8 9" key="1">
    <citation type="submission" date="2024-11" db="EMBL/GenBank/DDBJ databases">
        <title>Chromosome-level genome assembly of Eucalyptus globulus Labill. provides insights into its genome evolution.</title>
        <authorList>
            <person name="Li X."/>
        </authorList>
    </citation>
    <scope>NUCLEOTIDE SEQUENCE [LARGE SCALE GENOMIC DNA]</scope>
    <source>
        <strain evidence="8">CL2024</strain>
        <tissue evidence="8">Fresh tender leaves</tissue>
    </source>
</reference>
<dbReference type="PANTHER" id="PTHR31234:SF72">
    <property type="entry name" value="NDR1_HIN1-LIKE PROTEIN 6"/>
    <property type="match status" value="1"/>
</dbReference>
<evidence type="ECO:0000256" key="1">
    <source>
        <dbReference type="ARBA" id="ARBA00004167"/>
    </source>
</evidence>
<name>A0ABD3INP4_EUCGL</name>
<evidence type="ECO:0000256" key="4">
    <source>
        <dbReference type="ARBA" id="ARBA00023136"/>
    </source>
</evidence>
<accession>A0ABD3INP4</accession>
<organism evidence="8 9">
    <name type="scientific">Eucalyptus globulus</name>
    <name type="common">Tasmanian blue gum</name>
    <dbReference type="NCBI Taxonomy" id="34317"/>
    <lineage>
        <taxon>Eukaryota</taxon>
        <taxon>Viridiplantae</taxon>
        <taxon>Streptophyta</taxon>
        <taxon>Embryophyta</taxon>
        <taxon>Tracheophyta</taxon>
        <taxon>Spermatophyta</taxon>
        <taxon>Magnoliopsida</taxon>
        <taxon>eudicotyledons</taxon>
        <taxon>Gunneridae</taxon>
        <taxon>Pentapetalae</taxon>
        <taxon>rosids</taxon>
        <taxon>malvids</taxon>
        <taxon>Myrtales</taxon>
        <taxon>Myrtaceae</taxon>
        <taxon>Myrtoideae</taxon>
        <taxon>Eucalypteae</taxon>
        <taxon>Eucalyptus</taxon>
    </lineage>
</organism>
<evidence type="ECO:0000313" key="8">
    <source>
        <dbReference type="EMBL" id="KAL3714896.1"/>
    </source>
</evidence>
<dbReference type="InterPro" id="IPR004864">
    <property type="entry name" value="LEA_2"/>
</dbReference>
<dbReference type="InterPro" id="IPR044839">
    <property type="entry name" value="NDR1-like"/>
</dbReference>
<gene>
    <name evidence="8" type="ORF">ACJRO7_006747</name>
</gene>
<sequence length="253" mass="28248">MDHAHKRVYPVDANPSTGMEPPPPYPPKYVMLQDSQGSIRPPPYRRNIPRYHSNHHKSGGGSCCMRCICCFCCSLFILIFVVATLAFYFYAVFQPRVPSYTVDSFATNAFNMQPDFSLYTEFVVTVKADNPNSNIGFNYGKDSSVMVAYQDSTLCNGQLPAFHQGHKNITMIKVVLKGKSEFGSGLQEALMENRHTGRIPLNVIVKVPVGIVIGTFPLRRFTVRVICALVVDNLSPNKKTQIVSNSCVPYIQL</sequence>
<keyword evidence="4 6" id="KW-0472">Membrane</keyword>
<keyword evidence="9" id="KW-1185">Reference proteome</keyword>
<comment type="subcellular location">
    <subcellularLocation>
        <location evidence="1">Membrane</location>
        <topology evidence="1">Single-pass membrane protein</topology>
    </subcellularLocation>
</comment>
<dbReference type="PANTHER" id="PTHR31234">
    <property type="entry name" value="LATE EMBRYOGENESIS ABUNDANT (LEA) HYDROXYPROLINE-RICH GLYCOPROTEIN FAMILY"/>
    <property type="match status" value="1"/>
</dbReference>
<feature type="domain" description="Late embryogenesis abundant protein LEA-2 subgroup" evidence="7">
    <location>
        <begin position="125"/>
        <end position="224"/>
    </location>
</feature>
<evidence type="ECO:0000259" key="7">
    <source>
        <dbReference type="Pfam" id="PF03168"/>
    </source>
</evidence>
<proteinExistence type="predicted"/>
<dbReference type="EMBL" id="JBJKBG010000011">
    <property type="protein sequence ID" value="KAL3714896.1"/>
    <property type="molecule type" value="Genomic_DNA"/>
</dbReference>
<evidence type="ECO:0000256" key="6">
    <source>
        <dbReference type="SAM" id="Phobius"/>
    </source>
</evidence>
<protein>
    <recommendedName>
        <fullName evidence="7">Late embryogenesis abundant protein LEA-2 subgroup domain-containing protein</fullName>
    </recommendedName>
</protein>
<evidence type="ECO:0000256" key="5">
    <source>
        <dbReference type="SAM" id="MobiDB-lite"/>
    </source>
</evidence>
<keyword evidence="3 6" id="KW-1133">Transmembrane helix</keyword>
<dbReference type="GO" id="GO:0016020">
    <property type="term" value="C:membrane"/>
    <property type="evidence" value="ECO:0007669"/>
    <property type="project" value="UniProtKB-SubCell"/>
</dbReference>
<feature type="region of interest" description="Disordered" evidence="5">
    <location>
        <begin position="1"/>
        <end position="22"/>
    </location>
</feature>
<keyword evidence="2 6" id="KW-0812">Transmembrane</keyword>
<evidence type="ECO:0000256" key="3">
    <source>
        <dbReference type="ARBA" id="ARBA00022989"/>
    </source>
</evidence>
<dbReference type="AlphaFoldDB" id="A0ABD3INP4"/>
<feature type="transmembrane region" description="Helical" evidence="6">
    <location>
        <begin position="67"/>
        <end position="91"/>
    </location>
</feature>
<dbReference type="Proteomes" id="UP001634007">
    <property type="component" value="Unassembled WGS sequence"/>
</dbReference>